<keyword evidence="4" id="KW-1185">Reference proteome</keyword>
<accession>A0AAV8VHC1</accession>
<evidence type="ECO:0000256" key="2">
    <source>
        <dbReference type="SAM" id="Phobius"/>
    </source>
</evidence>
<evidence type="ECO:0000313" key="4">
    <source>
        <dbReference type="Proteomes" id="UP001159042"/>
    </source>
</evidence>
<feature type="transmembrane region" description="Helical" evidence="2">
    <location>
        <begin position="72"/>
        <end position="89"/>
    </location>
</feature>
<keyword evidence="2" id="KW-0472">Membrane</keyword>
<evidence type="ECO:0000313" key="3">
    <source>
        <dbReference type="EMBL" id="KAJ8913614.1"/>
    </source>
</evidence>
<gene>
    <name evidence="3" type="ORF">NQ315_013436</name>
</gene>
<evidence type="ECO:0000256" key="1">
    <source>
        <dbReference type="SAM" id="MobiDB-lite"/>
    </source>
</evidence>
<feature type="region of interest" description="Disordered" evidence="1">
    <location>
        <begin position="266"/>
        <end position="302"/>
    </location>
</feature>
<keyword evidence="2" id="KW-0812">Transmembrane</keyword>
<dbReference type="AlphaFoldDB" id="A0AAV8VHC1"/>
<feature type="compositionally biased region" description="Polar residues" evidence="1">
    <location>
        <begin position="266"/>
        <end position="281"/>
    </location>
</feature>
<reference evidence="3 4" key="1">
    <citation type="journal article" date="2023" name="Insect Mol. Biol.">
        <title>Genome sequencing provides insights into the evolution of gene families encoding plant cell wall-degrading enzymes in longhorned beetles.</title>
        <authorList>
            <person name="Shin N.R."/>
            <person name="Okamura Y."/>
            <person name="Kirsch R."/>
            <person name="Pauchet Y."/>
        </authorList>
    </citation>
    <scope>NUCLEOTIDE SEQUENCE [LARGE SCALE GENOMIC DNA]</scope>
    <source>
        <strain evidence="3">EAD_L_NR</strain>
    </source>
</reference>
<proteinExistence type="predicted"/>
<feature type="transmembrane region" description="Helical" evidence="2">
    <location>
        <begin position="48"/>
        <end position="65"/>
    </location>
</feature>
<organism evidence="3 4">
    <name type="scientific">Exocentrus adspersus</name>
    <dbReference type="NCBI Taxonomy" id="1586481"/>
    <lineage>
        <taxon>Eukaryota</taxon>
        <taxon>Metazoa</taxon>
        <taxon>Ecdysozoa</taxon>
        <taxon>Arthropoda</taxon>
        <taxon>Hexapoda</taxon>
        <taxon>Insecta</taxon>
        <taxon>Pterygota</taxon>
        <taxon>Neoptera</taxon>
        <taxon>Endopterygota</taxon>
        <taxon>Coleoptera</taxon>
        <taxon>Polyphaga</taxon>
        <taxon>Cucujiformia</taxon>
        <taxon>Chrysomeloidea</taxon>
        <taxon>Cerambycidae</taxon>
        <taxon>Lamiinae</taxon>
        <taxon>Acanthocinini</taxon>
        <taxon>Exocentrus</taxon>
    </lineage>
</organism>
<protein>
    <submittedName>
        <fullName evidence="3">Uncharacterized protein</fullName>
    </submittedName>
</protein>
<name>A0AAV8VHC1_9CUCU</name>
<dbReference type="EMBL" id="JANEYG010000090">
    <property type="protein sequence ID" value="KAJ8913614.1"/>
    <property type="molecule type" value="Genomic_DNA"/>
</dbReference>
<sequence>MEYLTQKFQSLINIVVMRTKANSTARRKISRYAIYLDHIYEVLSWENVTLTLVTFLVLNFIFWAIVHWQLRLLGVLFSIILLEFIWGTYCEAKESTIHREQYADVLEDLHSLINDIILNLKALRKENPLSVSETSASECVSFSCLCLLSGRMFLDIFYSTLYYLEYFFVPLGVKYLPEEYYIKLKQIILKSIGTSTAVLAEEELIPFIFNKDFSRKDTDLDSLLTDRTADSVTNSLASGIGAMPSYLEVMESQSVIDEDDLLPKNMSQDGVSYTPGDLSSDSDSDHRGIQFDSAHFNGDSSSEEENLLIKGLKFMSKAPDLPENKMVSNVGLSGVLSNIATVSSTLVSNVIKSAVLNAPVERKNSSDSEFEIIDSEEIDSS</sequence>
<keyword evidence="2" id="KW-1133">Transmembrane helix</keyword>
<dbReference type="Proteomes" id="UP001159042">
    <property type="component" value="Unassembled WGS sequence"/>
</dbReference>
<comment type="caution">
    <text evidence="3">The sequence shown here is derived from an EMBL/GenBank/DDBJ whole genome shotgun (WGS) entry which is preliminary data.</text>
</comment>